<keyword evidence="10" id="KW-1185">Reference proteome</keyword>
<organism evidence="9 10">
    <name type="scientific">Eptatretus burgeri</name>
    <name type="common">Inshore hagfish</name>
    <dbReference type="NCBI Taxonomy" id="7764"/>
    <lineage>
        <taxon>Eukaryota</taxon>
        <taxon>Metazoa</taxon>
        <taxon>Chordata</taxon>
        <taxon>Craniata</taxon>
        <taxon>Vertebrata</taxon>
        <taxon>Cyclostomata</taxon>
        <taxon>Myxini</taxon>
        <taxon>Myxiniformes</taxon>
        <taxon>Myxinidae</taxon>
        <taxon>Eptatretinae</taxon>
        <taxon>Eptatretus</taxon>
    </lineage>
</organism>
<dbReference type="GO" id="GO:0030008">
    <property type="term" value="C:TRAPP complex"/>
    <property type="evidence" value="ECO:0007669"/>
    <property type="project" value="InterPro"/>
</dbReference>
<dbReference type="GO" id="GO:0005794">
    <property type="term" value="C:Golgi apparatus"/>
    <property type="evidence" value="ECO:0007669"/>
    <property type="project" value="UniProtKB-SubCell"/>
</dbReference>
<evidence type="ECO:0000256" key="7">
    <source>
        <dbReference type="ARBA" id="ARBA00022892"/>
    </source>
</evidence>
<evidence type="ECO:0000313" key="9">
    <source>
        <dbReference type="Ensembl" id="ENSEBUP00000011398.1"/>
    </source>
</evidence>
<reference evidence="9" key="2">
    <citation type="submission" date="2025-09" db="UniProtKB">
        <authorList>
            <consortium name="Ensembl"/>
        </authorList>
    </citation>
    <scope>IDENTIFICATION</scope>
</reference>
<dbReference type="Proteomes" id="UP000694388">
    <property type="component" value="Unplaced"/>
</dbReference>
<evidence type="ECO:0000256" key="5">
    <source>
        <dbReference type="ARBA" id="ARBA00022448"/>
    </source>
</evidence>
<dbReference type="OMA" id="RENYYSH"/>
<comment type="subcellular location">
    <subcellularLocation>
        <location evidence="3">Endoplasmic reticulum</location>
    </subcellularLocation>
    <subcellularLocation>
        <location evidence="2">Golgi apparatus</location>
        <location evidence="2">cis-Golgi network</location>
    </subcellularLocation>
</comment>
<dbReference type="Pfam" id="PF04051">
    <property type="entry name" value="TRAPP"/>
    <property type="match status" value="1"/>
</dbReference>
<evidence type="ECO:0000256" key="8">
    <source>
        <dbReference type="ARBA" id="ARBA00023034"/>
    </source>
</evidence>
<dbReference type="PANTHER" id="PTHR13048">
    <property type="entry name" value="TRAFFICKING PROTEIN PARTICLE COMPLEX SUBUNIT 3"/>
    <property type="match status" value="1"/>
</dbReference>
<comment type="similarity">
    <text evidence="4">Belongs to the TRAPP small subunits family. BET3 subfamily.</text>
</comment>
<proteinExistence type="inferred from homology"/>
<protein>
    <submittedName>
        <fullName evidence="9">Trafficking protein particle complex subunit 3</fullName>
    </submittedName>
</protein>
<name>A0A8C4Q814_EPTBU</name>
<evidence type="ECO:0000313" key="10">
    <source>
        <dbReference type="Proteomes" id="UP000694388"/>
    </source>
</evidence>
<dbReference type="CDD" id="cd14942">
    <property type="entry name" value="TRAPPC3_bet3"/>
    <property type="match status" value="1"/>
</dbReference>
<evidence type="ECO:0000256" key="6">
    <source>
        <dbReference type="ARBA" id="ARBA00022824"/>
    </source>
</evidence>
<reference evidence="9" key="1">
    <citation type="submission" date="2025-08" db="UniProtKB">
        <authorList>
            <consortium name="Ensembl"/>
        </authorList>
    </citation>
    <scope>IDENTIFICATION</scope>
</reference>
<keyword evidence="8" id="KW-0333">Golgi apparatus</keyword>
<evidence type="ECO:0000256" key="4">
    <source>
        <dbReference type="ARBA" id="ARBA00006218"/>
    </source>
</evidence>
<accession>A0A8C4Q814</accession>
<sequence>MLRTESTKINLMRPLGQPALACAGYRWRENYYSHQRRGGYNIGVRIIEDFLARTNVGRCHDFRETADVISKNAFKLYLGVTPTVTNWSPAGDEFSLQLDSNPLAEFVELPDNHTGLSYSSLLCGVLRGALEMVQMAVDVRIVQDTLQGDLQTELRLRFLRRIEESMPAGEE</sequence>
<keyword evidence="6" id="KW-0256">Endoplasmic reticulum</keyword>
<dbReference type="Gene3D" id="3.30.1380.20">
    <property type="entry name" value="Trafficking protein particle complex subunit 3"/>
    <property type="match status" value="1"/>
</dbReference>
<evidence type="ECO:0000256" key="3">
    <source>
        <dbReference type="ARBA" id="ARBA00004240"/>
    </source>
</evidence>
<evidence type="ECO:0000256" key="1">
    <source>
        <dbReference type="ARBA" id="ARBA00002910"/>
    </source>
</evidence>
<keyword evidence="5" id="KW-0813">Transport</keyword>
<dbReference type="InterPro" id="IPR007194">
    <property type="entry name" value="TRAPP_component"/>
</dbReference>
<dbReference type="GO" id="GO:0048193">
    <property type="term" value="P:Golgi vesicle transport"/>
    <property type="evidence" value="ECO:0007669"/>
    <property type="project" value="InterPro"/>
</dbReference>
<dbReference type="AlphaFoldDB" id="A0A8C4Q814"/>
<evidence type="ECO:0000256" key="2">
    <source>
        <dbReference type="ARBA" id="ARBA00004222"/>
    </source>
</evidence>
<dbReference type="Ensembl" id="ENSEBUT00000011967.1">
    <property type="protein sequence ID" value="ENSEBUP00000011398.1"/>
    <property type="gene ID" value="ENSEBUG00000007318.1"/>
</dbReference>
<dbReference type="GO" id="GO:0005783">
    <property type="term" value="C:endoplasmic reticulum"/>
    <property type="evidence" value="ECO:0007669"/>
    <property type="project" value="UniProtKB-SubCell"/>
</dbReference>
<dbReference type="InterPro" id="IPR016721">
    <property type="entry name" value="Bet3"/>
</dbReference>
<dbReference type="GeneTree" id="ENSGT00390000003880"/>
<keyword evidence="7" id="KW-0931">ER-Golgi transport</keyword>
<comment type="function">
    <text evidence="1">May play a role in vesicular transport from endoplasmic reticulum to Golgi.</text>
</comment>
<dbReference type="SUPFAM" id="SSF111126">
    <property type="entry name" value="Ligand-binding domain in the NO signalling and Golgi transport"/>
    <property type="match status" value="1"/>
</dbReference>
<dbReference type="InterPro" id="IPR024096">
    <property type="entry name" value="NO_sig/Golgi_transp_ligand-bd"/>
</dbReference>